<comment type="caution">
    <text evidence="1">The sequence shown here is derived from an EMBL/GenBank/DDBJ whole genome shotgun (WGS) entry which is preliminary data.</text>
</comment>
<protein>
    <submittedName>
        <fullName evidence="1">Uncharacterized protein</fullName>
    </submittedName>
</protein>
<sequence length="194" mass="21269">MSKPSNIHGRPSSVTVPRRQSNNLMCSDDNLISRQLSNISMEAYHGGEQVSVPFTWESQPGTPKVKFKEASLPPLSPPPSYYSSPNRQISKLQKTSPKPNLLKSILFPKRNNTKKGNVPSLPCSPSSSSSSSSSSYSSRKKSYSVPSSPMVYPRKYKEEEDLYDIPASSLCFGNAGSRGCSSMVKKVLQLGDFL</sequence>
<reference evidence="1 2" key="1">
    <citation type="journal article" date="2022" name="DNA Res.">
        <title>Chromosomal-level genome assembly of the orchid tree Bauhinia variegata (Leguminosae; Cercidoideae) supports the allotetraploid origin hypothesis of Bauhinia.</title>
        <authorList>
            <person name="Zhong Y."/>
            <person name="Chen Y."/>
            <person name="Zheng D."/>
            <person name="Pang J."/>
            <person name="Liu Y."/>
            <person name="Luo S."/>
            <person name="Meng S."/>
            <person name="Qian L."/>
            <person name="Wei D."/>
            <person name="Dai S."/>
            <person name="Zhou R."/>
        </authorList>
    </citation>
    <scope>NUCLEOTIDE SEQUENCE [LARGE SCALE GENOMIC DNA]</scope>
    <source>
        <strain evidence="1">BV-YZ2020</strain>
    </source>
</reference>
<evidence type="ECO:0000313" key="2">
    <source>
        <dbReference type="Proteomes" id="UP000828941"/>
    </source>
</evidence>
<accession>A0ACB9LCN6</accession>
<keyword evidence="2" id="KW-1185">Reference proteome</keyword>
<evidence type="ECO:0000313" key="1">
    <source>
        <dbReference type="EMBL" id="KAI4307570.1"/>
    </source>
</evidence>
<gene>
    <name evidence="1" type="ORF">L6164_030741</name>
</gene>
<dbReference type="EMBL" id="CM039437">
    <property type="protein sequence ID" value="KAI4307570.1"/>
    <property type="molecule type" value="Genomic_DNA"/>
</dbReference>
<proteinExistence type="predicted"/>
<dbReference type="Proteomes" id="UP000828941">
    <property type="component" value="Chromosome 12"/>
</dbReference>
<name>A0ACB9LCN6_BAUVA</name>
<organism evidence="1 2">
    <name type="scientific">Bauhinia variegata</name>
    <name type="common">Purple orchid tree</name>
    <name type="synonym">Phanera variegata</name>
    <dbReference type="NCBI Taxonomy" id="167791"/>
    <lineage>
        <taxon>Eukaryota</taxon>
        <taxon>Viridiplantae</taxon>
        <taxon>Streptophyta</taxon>
        <taxon>Embryophyta</taxon>
        <taxon>Tracheophyta</taxon>
        <taxon>Spermatophyta</taxon>
        <taxon>Magnoliopsida</taxon>
        <taxon>eudicotyledons</taxon>
        <taxon>Gunneridae</taxon>
        <taxon>Pentapetalae</taxon>
        <taxon>rosids</taxon>
        <taxon>fabids</taxon>
        <taxon>Fabales</taxon>
        <taxon>Fabaceae</taxon>
        <taxon>Cercidoideae</taxon>
        <taxon>Cercideae</taxon>
        <taxon>Bauhiniinae</taxon>
        <taxon>Bauhinia</taxon>
    </lineage>
</organism>